<keyword evidence="3" id="KW-1185">Reference proteome</keyword>
<reference evidence="2 3" key="1">
    <citation type="submission" date="2018-11" db="EMBL/GenBank/DDBJ databases">
        <authorList>
            <consortium name="Pathogen Informatics"/>
        </authorList>
    </citation>
    <scope>NUCLEOTIDE SEQUENCE [LARGE SCALE GENOMIC DNA]</scope>
</reference>
<dbReference type="AlphaFoldDB" id="A0A3P6SCL8"/>
<feature type="transmembrane region" description="Helical" evidence="1">
    <location>
        <begin position="92"/>
        <end position="110"/>
    </location>
</feature>
<keyword evidence="1" id="KW-0812">Transmembrane</keyword>
<keyword evidence="1" id="KW-1133">Transmembrane helix</keyword>
<proteinExistence type="predicted"/>
<name>A0A3P6SCL8_CYLGO</name>
<keyword evidence="1" id="KW-0472">Membrane</keyword>
<organism evidence="2 3">
    <name type="scientific">Cylicostephanus goldi</name>
    <name type="common">Nematode worm</name>
    <dbReference type="NCBI Taxonomy" id="71465"/>
    <lineage>
        <taxon>Eukaryota</taxon>
        <taxon>Metazoa</taxon>
        <taxon>Ecdysozoa</taxon>
        <taxon>Nematoda</taxon>
        <taxon>Chromadorea</taxon>
        <taxon>Rhabditida</taxon>
        <taxon>Rhabditina</taxon>
        <taxon>Rhabditomorpha</taxon>
        <taxon>Strongyloidea</taxon>
        <taxon>Strongylidae</taxon>
        <taxon>Cylicostephanus</taxon>
    </lineage>
</organism>
<dbReference type="EMBL" id="UYRV01006091">
    <property type="protein sequence ID" value="VDK53334.1"/>
    <property type="molecule type" value="Genomic_DNA"/>
</dbReference>
<dbReference type="Proteomes" id="UP000271889">
    <property type="component" value="Unassembled WGS sequence"/>
</dbReference>
<accession>A0A3P6SCL8</accession>
<protein>
    <submittedName>
        <fullName evidence="2">Uncharacterized protein</fullName>
    </submittedName>
</protein>
<evidence type="ECO:0000256" key="1">
    <source>
        <dbReference type="SAM" id="Phobius"/>
    </source>
</evidence>
<gene>
    <name evidence="2" type="ORF">CGOC_LOCUS2646</name>
</gene>
<evidence type="ECO:0000313" key="2">
    <source>
        <dbReference type="EMBL" id="VDK53334.1"/>
    </source>
</evidence>
<sequence length="128" mass="14089">MRLLTAIPYRLVSAVQCGAAQRTGLRMLATATQARSSGPVDERESKEIYTTIGIDPNEPKFDKILIANRDRHTFVYTAYVITAAELFRITSWGLFVLIMNFITLPCVSYIETVVVSLEGTEKGGGGSK</sequence>
<evidence type="ECO:0000313" key="3">
    <source>
        <dbReference type="Proteomes" id="UP000271889"/>
    </source>
</evidence>